<reference evidence="1 2" key="1">
    <citation type="submission" date="2020-07" db="EMBL/GenBank/DDBJ databases">
        <title>Sequencing the genomes of 1000 actinobacteria strains.</title>
        <authorList>
            <person name="Klenk H.-P."/>
        </authorList>
    </citation>
    <scope>NUCLEOTIDE SEQUENCE [LARGE SCALE GENOMIC DNA]</scope>
    <source>
        <strain evidence="1 2">DSM 104006</strain>
    </source>
</reference>
<keyword evidence="2" id="KW-1185">Reference proteome</keyword>
<evidence type="ECO:0000313" key="1">
    <source>
        <dbReference type="EMBL" id="NYI88793.1"/>
    </source>
</evidence>
<comment type="caution">
    <text evidence="1">The sequence shown here is derived from an EMBL/GenBank/DDBJ whole genome shotgun (WGS) entry which is preliminary data.</text>
</comment>
<protein>
    <submittedName>
        <fullName evidence="1">Uncharacterized protein</fullName>
    </submittedName>
</protein>
<dbReference type="AlphaFoldDB" id="A0A853B132"/>
<dbReference type="RefSeq" id="WP_312860968.1">
    <property type="nucleotide sequence ID" value="NZ_JACCFK010000001.1"/>
</dbReference>
<organism evidence="1 2">
    <name type="scientific">Amycolatopsis endophytica</name>
    <dbReference type="NCBI Taxonomy" id="860233"/>
    <lineage>
        <taxon>Bacteria</taxon>
        <taxon>Bacillati</taxon>
        <taxon>Actinomycetota</taxon>
        <taxon>Actinomycetes</taxon>
        <taxon>Pseudonocardiales</taxon>
        <taxon>Pseudonocardiaceae</taxon>
        <taxon>Amycolatopsis</taxon>
    </lineage>
</organism>
<dbReference type="EMBL" id="JACCFK010000001">
    <property type="protein sequence ID" value="NYI88793.1"/>
    <property type="molecule type" value="Genomic_DNA"/>
</dbReference>
<dbReference type="Proteomes" id="UP000549616">
    <property type="component" value="Unassembled WGS sequence"/>
</dbReference>
<evidence type="ECO:0000313" key="2">
    <source>
        <dbReference type="Proteomes" id="UP000549616"/>
    </source>
</evidence>
<sequence length="68" mass="6639">MRRSVARVLAGGAIAVAALGLGGGVASAAETPIWLVPGADLGSVLDPAVQLPTTALAPVFELLTFLAG</sequence>
<name>A0A853B132_9PSEU</name>
<gene>
    <name evidence="1" type="ORF">HNR02_002116</name>
</gene>
<proteinExistence type="predicted"/>
<accession>A0A853B132</accession>